<dbReference type="EMBL" id="UINC01017382">
    <property type="protein sequence ID" value="SVA71985.1"/>
    <property type="molecule type" value="Genomic_DNA"/>
</dbReference>
<keyword evidence="1" id="KW-0808">Transferase</keyword>
<dbReference type="Pfam" id="PF00583">
    <property type="entry name" value="Acetyltransf_1"/>
    <property type="match status" value="1"/>
</dbReference>
<reference evidence="4" key="1">
    <citation type="submission" date="2018-05" db="EMBL/GenBank/DDBJ databases">
        <authorList>
            <person name="Lanie J.A."/>
            <person name="Ng W.-L."/>
            <person name="Kazmierczak K.M."/>
            <person name="Andrzejewski T.M."/>
            <person name="Davidsen T.M."/>
            <person name="Wayne K.J."/>
            <person name="Tettelin H."/>
            <person name="Glass J.I."/>
            <person name="Rusch D."/>
            <person name="Podicherti R."/>
            <person name="Tsui H.-C.T."/>
            <person name="Winkler M.E."/>
        </authorList>
    </citation>
    <scope>NUCLEOTIDE SEQUENCE</scope>
</reference>
<dbReference type="InterPro" id="IPR000182">
    <property type="entry name" value="GNAT_dom"/>
</dbReference>
<dbReference type="PROSITE" id="PS51186">
    <property type="entry name" value="GNAT"/>
    <property type="match status" value="1"/>
</dbReference>
<proteinExistence type="predicted"/>
<name>A0A381Y4U9_9ZZZZ</name>
<sequence length="174" mass="20268">NKINGVISIMNVDNIIFRKAEHKDRDQIAGVLLDFYNMENAKEALRTFETEANKDFHYIVAMENEKIIGLVTWIMHGLPKHGLFELDRICLLSGSRGKGVGKNLIDVLIDDARTWYENNGAVIRKLYLLTHEDNTNAHIFYEKVGFIHETTLKDHYYENKDERVYTIFFPGFDK</sequence>
<evidence type="ECO:0000256" key="1">
    <source>
        <dbReference type="ARBA" id="ARBA00022679"/>
    </source>
</evidence>
<dbReference type="SUPFAM" id="SSF55729">
    <property type="entry name" value="Acyl-CoA N-acyltransferases (Nat)"/>
    <property type="match status" value="1"/>
</dbReference>
<evidence type="ECO:0000313" key="4">
    <source>
        <dbReference type="EMBL" id="SVA71985.1"/>
    </source>
</evidence>
<gene>
    <name evidence="4" type="ORF">METZ01_LOCUS124839</name>
</gene>
<protein>
    <recommendedName>
        <fullName evidence="3">N-acetyltransferase domain-containing protein</fullName>
    </recommendedName>
</protein>
<dbReference type="Gene3D" id="3.40.630.30">
    <property type="match status" value="1"/>
</dbReference>
<dbReference type="InterPro" id="IPR050832">
    <property type="entry name" value="Bact_Acetyltransf"/>
</dbReference>
<keyword evidence="2" id="KW-0012">Acyltransferase</keyword>
<feature type="non-terminal residue" evidence="4">
    <location>
        <position position="1"/>
    </location>
</feature>
<dbReference type="PANTHER" id="PTHR43877:SF2">
    <property type="entry name" value="AMINOALKYLPHOSPHONATE N-ACETYLTRANSFERASE-RELATED"/>
    <property type="match status" value="1"/>
</dbReference>
<dbReference type="AlphaFoldDB" id="A0A381Y4U9"/>
<evidence type="ECO:0000259" key="3">
    <source>
        <dbReference type="PROSITE" id="PS51186"/>
    </source>
</evidence>
<organism evidence="4">
    <name type="scientific">marine metagenome</name>
    <dbReference type="NCBI Taxonomy" id="408172"/>
    <lineage>
        <taxon>unclassified sequences</taxon>
        <taxon>metagenomes</taxon>
        <taxon>ecological metagenomes</taxon>
    </lineage>
</organism>
<dbReference type="InterPro" id="IPR016181">
    <property type="entry name" value="Acyl_CoA_acyltransferase"/>
</dbReference>
<accession>A0A381Y4U9</accession>
<feature type="domain" description="N-acetyltransferase" evidence="3">
    <location>
        <begin position="15"/>
        <end position="170"/>
    </location>
</feature>
<evidence type="ECO:0000256" key="2">
    <source>
        <dbReference type="ARBA" id="ARBA00023315"/>
    </source>
</evidence>
<dbReference type="PANTHER" id="PTHR43877">
    <property type="entry name" value="AMINOALKYLPHOSPHONATE N-ACETYLTRANSFERASE-RELATED-RELATED"/>
    <property type="match status" value="1"/>
</dbReference>
<dbReference type="GO" id="GO:0016747">
    <property type="term" value="F:acyltransferase activity, transferring groups other than amino-acyl groups"/>
    <property type="evidence" value="ECO:0007669"/>
    <property type="project" value="InterPro"/>
</dbReference>
<dbReference type="CDD" id="cd04301">
    <property type="entry name" value="NAT_SF"/>
    <property type="match status" value="1"/>
</dbReference>